<evidence type="ECO:0000313" key="3">
    <source>
        <dbReference type="Proteomes" id="UP000507245"/>
    </source>
</evidence>
<dbReference type="EMBL" id="CAEKKB010000004">
    <property type="protein sequence ID" value="CAB4308068.1"/>
    <property type="molecule type" value="Genomic_DNA"/>
</dbReference>
<dbReference type="AlphaFoldDB" id="A0A6J5XB50"/>
<dbReference type="Proteomes" id="UP000507245">
    <property type="component" value="Unassembled WGS sequence"/>
</dbReference>
<name>A0A6J5XB50_PRUAR</name>
<protein>
    <submittedName>
        <fullName evidence="2">Uncharacterized protein</fullName>
    </submittedName>
</protein>
<keyword evidence="3" id="KW-1185">Reference proteome</keyword>
<keyword evidence="1" id="KW-0472">Membrane</keyword>
<gene>
    <name evidence="2" type="ORF">ORAREDHAP_LOCUS27184</name>
</gene>
<keyword evidence="1" id="KW-1133">Transmembrane helix</keyword>
<feature type="transmembrane region" description="Helical" evidence="1">
    <location>
        <begin position="12"/>
        <end position="38"/>
    </location>
</feature>
<evidence type="ECO:0000313" key="2">
    <source>
        <dbReference type="EMBL" id="CAB4308068.1"/>
    </source>
</evidence>
<proteinExistence type="predicted"/>
<evidence type="ECO:0000256" key="1">
    <source>
        <dbReference type="SAM" id="Phobius"/>
    </source>
</evidence>
<sequence>MGTGILEMHEIFMVVWMMINTLHFPFKIIIWHCSWALLKQDRPHHLNGEYIIESTRHPPVVYLQPHEHMK</sequence>
<organism evidence="2 3">
    <name type="scientific">Prunus armeniaca</name>
    <name type="common">Apricot</name>
    <name type="synonym">Armeniaca vulgaris</name>
    <dbReference type="NCBI Taxonomy" id="36596"/>
    <lineage>
        <taxon>Eukaryota</taxon>
        <taxon>Viridiplantae</taxon>
        <taxon>Streptophyta</taxon>
        <taxon>Embryophyta</taxon>
        <taxon>Tracheophyta</taxon>
        <taxon>Spermatophyta</taxon>
        <taxon>Magnoliopsida</taxon>
        <taxon>eudicotyledons</taxon>
        <taxon>Gunneridae</taxon>
        <taxon>Pentapetalae</taxon>
        <taxon>rosids</taxon>
        <taxon>fabids</taxon>
        <taxon>Rosales</taxon>
        <taxon>Rosaceae</taxon>
        <taxon>Amygdaloideae</taxon>
        <taxon>Amygdaleae</taxon>
        <taxon>Prunus</taxon>
    </lineage>
</organism>
<accession>A0A6J5XB50</accession>
<reference evidence="3" key="1">
    <citation type="journal article" date="2020" name="Genome Biol.">
        <title>Gamete binning: chromosome-level and haplotype-resolved genome assembly enabled by high-throughput single-cell sequencing of gamete genomes.</title>
        <authorList>
            <person name="Campoy J.A."/>
            <person name="Sun H."/>
            <person name="Goel M."/>
            <person name="Jiao W.-B."/>
            <person name="Folz-Donahue K."/>
            <person name="Wang N."/>
            <person name="Rubio M."/>
            <person name="Liu C."/>
            <person name="Kukat C."/>
            <person name="Ruiz D."/>
            <person name="Huettel B."/>
            <person name="Schneeberger K."/>
        </authorList>
    </citation>
    <scope>NUCLEOTIDE SEQUENCE [LARGE SCALE GENOMIC DNA]</scope>
    <source>
        <strain evidence="3">cv. Rojo Pasion</strain>
    </source>
</reference>
<keyword evidence="1" id="KW-0812">Transmembrane</keyword>